<feature type="transmembrane region" description="Helical" evidence="1">
    <location>
        <begin position="43"/>
        <end position="61"/>
    </location>
</feature>
<comment type="caution">
    <text evidence="2">The sequence shown here is derived from an EMBL/GenBank/DDBJ whole genome shotgun (WGS) entry which is preliminary data.</text>
</comment>
<feature type="transmembrane region" description="Helical" evidence="1">
    <location>
        <begin position="14"/>
        <end position="37"/>
    </location>
</feature>
<dbReference type="OrthoDB" id="5079191at2"/>
<proteinExistence type="predicted"/>
<keyword evidence="1" id="KW-1133">Transmembrane helix</keyword>
<dbReference type="PATRIC" id="fig|2033.6.peg.1691"/>
<reference evidence="2 3" key="1">
    <citation type="journal article" date="2016" name="Front. Microbiol.">
        <title>Genomic Resource of Rice Seed Associated Bacteria.</title>
        <authorList>
            <person name="Midha S."/>
            <person name="Bansal K."/>
            <person name="Sharma S."/>
            <person name="Kumar N."/>
            <person name="Patil P.P."/>
            <person name="Chaudhry V."/>
            <person name="Patil P.B."/>
        </authorList>
    </citation>
    <scope>NUCLEOTIDE SEQUENCE [LARGE SCALE GENOMIC DNA]</scope>
    <source>
        <strain evidence="2 3">NS220</strain>
    </source>
</reference>
<keyword evidence="1" id="KW-0472">Membrane</keyword>
<organism evidence="2 3">
    <name type="scientific">Microbacterium testaceum</name>
    <name type="common">Aureobacterium testaceum</name>
    <name type="synonym">Brevibacterium testaceum</name>
    <dbReference type="NCBI Taxonomy" id="2033"/>
    <lineage>
        <taxon>Bacteria</taxon>
        <taxon>Bacillati</taxon>
        <taxon>Actinomycetota</taxon>
        <taxon>Actinomycetes</taxon>
        <taxon>Micrococcales</taxon>
        <taxon>Microbacteriaceae</taxon>
        <taxon>Microbacterium</taxon>
    </lineage>
</organism>
<dbReference type="EMBL" id="LDRT01000217">
    <property type="protein sequence ID" value="KTR85724.1"/>
    <property type="molecule type" value="Genomic_DNA"/>
</dbReference>
<accession>A0A147EMS9</accession>
<dbReference type="RefSeq" id="WP_058625436.1">
    <property type="nucleotide sequence ID" value="NZ_LDRT01000217.1"/>
</dbReference>
<dbReference type="AlphaFoldDB" id="A0A147EMS9"/>
<evidence type="ECO:0000313" key="3">
    <source>
        <dbReference type="Proteomes" id="UP000075025"/>
    </source>
</evidence>
<dbReference type="Proteomes" id="UP000075025">
    <property type="component" value="Unassembled WGS sequence"/>
</dbReference>
<protein>
    <submittedName>
        <fullName evidence="2">Uncharacterized protein</fullName>
    </submittedName>
</protein>
<keyword evidence="1" id="KW-0812">Transmembrane</keyword>
<evidence type="ECO:0000313" key="2">
    <source>
        <dbReference type="EMBL" id="KTR85724.1"/>
    </source>
</evidence>
<gene>
    <name evidence="2" type="ORF">NS220_18580</name>
</gene>
<sequence>MEAKLYGMTRRRHVVSLVVHAVFLLMFIALAVLSAMIARFGVLQWAVAGFLLLSSALWVAWEIRALFLFRAGRVDGQEPSVE</sequence>
<name>A0A147EMS9_MICTE</name>
<evidence type="ECO:0000256" key="1">
    <source>
        <dbReference type="SAM" id="Phobius"/>
    </source>
</evidence>